<dbReference type="AlphaFoldDB" id="A0A919LE32"/>
<evidence type="ECO:0000313" key="3">
    <source>
        <dbReference type="Proteomes" id="UP000600026"/>
    </source>
</evidence>
<reference evidence="2" key="1">
    <citation type="submission" date="2020-09" db="EMBL/GenBank/DDBJ databases">
        <title>Whole genome shotgun sequence of Streptomyces xanthophaeus NBRC 12829.</title>
        <authorList>
            <person name="Komaki H."/>
            <person name="Tamura T."/>
        </authorList>
    </citation>
    <scope>NUCLEOTIDE SEQUENCE</scope>
    <source>
        <strain evidence="2">NBRC 12829</strain>
    </source>
</reference>
<keyword evidence="3" id="KW-1185">Reference proteome</keyword>
<organism evidence="2 3">
    <name type="scientific">Streptomyces xanthophaeus</name>
    <dbReference type="NCBI Taxonomy" id="67385"/>
    <lineage>
        <taxon>Bacteria</taxon>
        <taxon>Bacillati</taxon>
        <taxon>Actinomycetota</taxon>
        <taxon>Actinomycetes</taxon>
        <taxon>Kitasatosporales</taxon>
        <taxon>Streptomycetaceae</taxon>
        <taxon>Streptomyces</taxon>
    </lineage>
</organism>
<proteinExistence type="predicted"/>
<protein>
    <submittedName>
        <fullName evidence="2">Uncharacterized protein</fullName>
    </submittedName>
</protein>
<accession>A0A919LE32</accession>
<evidence type="ECO:0000256" key="1">
    <source>
        <dbReference type="SAM" id="MobiDB-lite"/>
    </source>
</evidence>
<dbReference type="Pfam" id="PF18928">
    <property type="entry name" value="DUF5677"/>
    <property type="match status" value="1"/>
</dbReference>
<comment type="caution">
    <text evidence="2">The sequence shown here is derived from an EMBL/GenBank/DDBJ whole genome shotgun (WGS) entry which is preliminary data.</text>
</comment>
<evidence type="ECO:0000313" key="2">
    <source>
        <dbReference type="EMBL" id="GHI84137.1"/>
    </source>
</evidence>
<gene>
    <name evidence="2" type="ORF">Sxan_15010</name>
</gene>
<dbReference type="Proteomes" id="UP000600026">
    <property type="component" value="Unassembled WGS sequence"/>
</dbReference>
<dbReference type="InterPro" id="IPR043733">
    <property type="entry name" value="DUF5677"/>
</dbReference>
<dbReference type="EMBL" id="BNEE01000004">
    <property type="protein sequence ID" value="GHI84137.1"/>
    <property type="molecule type" value="Genomic_DNA"/>
</dbReference>
<feature type="region of interest" description="Disordered" evidence="1">
    <location>
        <begin position="25"/>
        <end position="51"/>
    </location>
</feature>
<name>A0A919LE32_9ACTN</name>
<feature type="compositionally biased region" description="Polar residues" evidence="1">
    <location>
        <begin position="41"/>
        <end position="51"/>
    </location>
</feature>
<sequence>MVWLRVGGNSEQALGWVGYGADMAQSKKRKKNQRNHPGAQLSGNPQVQRSASPKGRLGPFFKLLGEIAVAAEQTAQSTPNAADQLVRFDIEILMRGANSMKAVRTLLEQGHWEPAVGVTRQLFELLVNMEYLSAMEDRGEGTLLFARFGLLQMLLAQQRKAAYQQEKGHSVDAQLVAMVDRHLANDFSDFQGKPKADGSVRWVPSWCRKDTAELAKLSSDPMRAHQYNILFRLWSEQAHAAPGALIANMFRGTEEAWVEQAVTENDQSSVEAVLFAAMFFLRLWLELPNVPASPGRVARWLRELSALSGGPNLPPRPWTAAEVTV</sequence>